<accession>A0A517P980</accession>
<evidence type="ECO:0000313" key="2">
    <source>
        <dbReference type="EMBL" id="QDT15930.1"/>
    </source>
</evidence>
<dbReference type="EMBL" id="CP036265">
    <property type="protein sequence ID" value="QDT15930.1"/>
    <property type="molecule type" value="Genomic_DNA"/>
</dbReference>
<dbReference type="InterPro" id="IPR045584">
    <property type="entry name" value="Pilin-like"/>
</dbReference>
<dbReference type="RefSeq" id="WP_165700671.1">
    <property type="nucleotide sequence ID" value="NZ_CP036265.1"/>
</dbReference>
<dbReference type="Gene3D" id="3.30.700.10">
    <property type="entry name" value="Glycoprotein, Type 4 Pilin"/>
    <property type="match status" value="1"/>
</dbReference>
<dbReference type="PANTHER" id="PTHR30093">
    <property type="entry name" value="GENERAL SECRETION PATHWAY PROTEIN G"/>
    <property type="match status" value="1"/>
</dbReference>
<dbReference type="InterPro" id="IPR027558">
    <property type="entry name" value="Pre_pil_HX9DG_C"/>
</dbReference>
<feature type="domain" description="DUF1559" evidence="1">
    <location>
        <begin position="18"/>
        <end position="268"/>
    </location>
</feature>
<gene>
    <name evidence="2" type="ORF">CA12_20280</name>
</gene>
<dbReference type="PANTHER" id="PTHR30093:SF2">
    <property type="entry name" value="TYPE II SECRETION SYSTEM PROTEIN H"/>
    <property type="match status" value="1"/>
</dbReference>
<dbReference type="KEGG" id="acaf:CA12_20280"/>
<protein>
    <recommendedName>
        <fullName evidence="1">DUF1559 domain-containing protein</fullName>
    </recommendedName>
</protein>
<dbReference type="AlphaFoldDB" id="A0A517P980"/>
<evidence type="ECO:0000313" key="3">
    <source>
        <dbReference type="Proteomes" id="UP000318741"/>
    </source>
</evidence>
<dbReference type="Pfam" id="PF07596">
    <property type="entry name" value="SBP_bac_10"/>
    <property type="match status" value="1"/>
</dbReference>
<evidence type="ECO:0000259" key="1">
    <source>
        <dbReference type="Pfam" id="PF07596"/>
    </source>
</evidence>
<dbReference type="Proteomes" id="UP000318741">
    <property type="component" value="Chromosome"/>
</dbReference>
<proteinExistence type="predicted"/>
<keyword evidence="3" id="KW-1185">Reference proteome</keyword>
<dbReference type="InterPro" id="IPR011453">
    <property type="entry name" value="DUF1559"/>
</dbReference>
<dbReference type="NCBIfam" id="TIGR04294">
    <property type="entry name" value="pre_pil_HX9DG"/>
    <property type="match status" value="1"/>
</dbReference>
<reference evidence="2 3" key="1">
    <citation type="submission" date="2019-02" db="EMBL/GenBank/DDBJ databases">
        <title>Deep-cultivation of Planctomycetes and their phenomic and genomic characterization uncovers novel biology.</title>
        <authorList>
            <person name="Wiegand S."/>
            <person name="Jogler M."/>
            <person name="Boedeker C."/>
            <person name="Pinto D."/>
            <person name="Vollmers J."/>
            <person name="Rivas-Marin E."/>
            <person name="Kohn T."/>
            <person name="Peeters S.H."/>
            <person name="Heuer A."/>
            <person name="Rast P."/>
            <person name="Oberbeckmann S."/>
            <person name="Bunk B."/>
            <person name="Jeske O."/>
            <person name="Meyerdierks A."/>
            <person name="Storesund J.E."/>
            <person name="Kallscheuer N."/>
            <person name="Luecker S."/>
            <person name="Lage O.M."/>
            <person name="Pohl T."/>
            <person name="Merkel B.J."/>
            <person name="Hornburger P."/>
            <person name="Mueller R.-W."/>
            <person name="Bruemmer F."/>
            <person name="Labrenz M."/>
            <person name="Spormann A.M."/>
            <person name="Op den Camp H."/>
            <person name="Overmann J."/>
            <person name="Amann R."/>
            <person name="Jetten M.S.M."/>
            <person name="Mascher T."/>
            <person name="Medema M.H."/>
            <person name="Devos D.P."/>
            <person name="Kaster A.-K."/>
            <person name="Ovreas L."/>
            <person name="Rohde M."/>
            <person name="Galperin M.Y."/>
            <person name="Jogler C."/>
        </authorList>
    </citation>
    <scope>NUCLEOTIDE SEQUENCE [LARGE SCALE GENOMIC DNA]</scope>
    <source>
        <strain evidence="2 3">CA12</strain>
    </source>
</reference>
<dbReference type="SUPFAM" id="SSF54523">
    <property type="entry name" value="Pili subunits"/>
    <property type="match status" value="1"/>
</dbReference>
<organism evidence="2 3">
    <name type="scientific">Alienimonas californiensis</name>
    <dbReference type="NCBI Taxonomy" id="2527989"/>
    <lineage>
        <taxon>Bacteria</taxon>
        <taxon>Pseudomonadati</taxon>
        <taxon>Planctomycetota</taxon>
        <taxon>Planctomycetia</taxon>
        <taxon>Planctomycetales</taxon>
        <taxon>Planctomycetaceae</taxon>
        <taxon>Alienimonas</taxon>
    </lineage>
</organism>
<name>A0A517P980_9PLAN</name>
<sequence>MVIAIIAILISLLLPAVQQSRETARRAACANNLMQLALALQNYEVSAGHFPPGTIAAEGPIRTLPTVEDYRALEPMPYHMNWLTQILPQLDERPLYAHLDFGRSVYAEANDDARQARPAGIACPSSPSRWAGSDYAGCIGGEDEPIDVDNGGVLFLNSAITYSEITDGAHHTLLIGEGEGAAAGLGTLSWASGTAATLAQAGVAPNSNPEWIDEVATVNADENAVDAEAAAEATALEVRGFSSSHIGGVQAALCDGAVRFFAETIDAQTWSRLGDRDDGELLPPGY</sequence>